<dbReference type="AlphaFoldDB" id="I2GD84"/>
<protein>
    <recommendedName>
        <fullName evidence="1">Metallo-beta-lactamase domain-containing protein</fullName>
    </recommendedName>
</protein>
<feature type="domain" description="Metallo-beta-lactamase" evidence="1">
    <location>
        <begin position="76"/>
        <end position="277"/>
    </location>
</feature>
<dbReference type="eggNOG" id="COG2220">
    <property type="taxonomic scope" value="Bacteria"/>
</dbReference>
<name>I2GD84_9BACT</name>
<evidence type="ECO:0000259" key="1">
    <source>
        <dbReference type="Pfam" id="PF12706"/>
    </source>
</evidence>
<dbReference type="Proteomes" id="UP000009309">
    <property type="component" value="Unassembled WGS sequence"/>
</dbReference>
<accession>I2GD84</accession>
<dbReference type="STRING" id="1185876.BN8_00813"/>
<evidence type="ECO:0000313" key="3">
    <source>
        <dbReference type="Proteomes" id="UP000009309"/>
    </source>
</evidence>
<dbReference type="InterPro" id="IPR001279">
    <property type="entry name" value="Metallo-B-lactamas"/>
</dbReference>
<dbReference type="Pfam" id="PF12706">
    <property type="entry name" value="Lactamase_B_2"/>
    <property type="match status" value="1"/>
</dbReference>
<comment type="caution">
    <text evidence="2">The sequence shown here is derived from an EMBL/GenBank/DDBJ whole genome shotgun (WGS) entry which is preliminary data.</text>
</comment>
<proteinExistence type="predicted"/>
<reference evidence="2 3" key="1">
    <citation type="journal article" date="2012" name="J. Bacteriol.">
        <title>Genome Sequence of the Filamentous Bacterium Fibrisoma limi BUZ 3T.</title>
        <authorList>
            <person name="Filippini M."/>
            <person name="Qi W."/>
            <person name="Jaenicke S."/>
            <person name="Goesmann A."/>
            <person name="Smits T.H."/>
            <person name="Bagheri H.C."/>
        </authorList>
    </citation>
    <scope>NUCLEOTIDE SEQUENCE [LARGE SCALE GENOMIC DNA]</scope>
    <source>
        <strain evidence="3">BUZ 3T</strain>
    </source>
</reference>
<organism evidence="2 3">
    <name type="scientific">Fibrisoma limi BUZ 3</name>
    <dbReference type="NCBI Taxonomy" id="1185876"/>
    <lineage>
        <taxon>Bacteria</taxon>
        <taxon>Pseudomonadati</taxon>
        <taxon>Bacteroidota</taxon>
        <taxon>Cytophagia</taxon>
        <taxon>Cytophagales</taxon>
        <taxon>Spirosomataceae</taxon>
        <taxon>Fibrisoma</taxon>
    </lineage>
</organism>
<dbReference type="PANTHER" id="PTHR43546">
    <property type="entry name" value="UPF0173 METAL-DEPENDENT HYDROLASE MJ1163-RELATED"/>
    <property type="match status" value="1"/>
</dbReference>
<sequence>MYGEWFVVALQGYRAPVPHTNNYKPQTHKPQPSMLKPAFQKDDALLADLKAAAGHPEQLHIWWLGQSGFLLQYVGRRLLFDPYLSDSLTRKYAATDKPHVRMSEPVIDPAKLTGLEVITSSHNHTDHLDAETLCPLFEANPNAQFVIPEANRAFVADRLGCDPDWPIGLTSGQTTTVGGFVIHGVPAAHNDLAVDTKGHNLYMGFVVELGPYKVYHSGDTLWFDGLENLLRPFAVDVAFLPINGNKPERRVAGNLNPDEAARLGRDIGAKVTIPHHYDLFEFNTADPAEFVQACNQHGTPYHVLRLGERMTIGQAVE</sequence>
<gene>
    <name evidence="2" type="ORF">BN8_00813</name>
</gene>
<dbReference type="EMBL" id="CAIT01000004">
    <property type="protein sequence ID" value="CCH51858.1"/>
    <property type="molecule type" value="Genomic_DNA"/>
</dbReference>
<dbReference type="InterPro" id="IPR036866">
    <property type="entry name" value="RibonucZ/Hydroxyglut_hydro"/>
</dbReference>
<keyword evidence="3" id="KW-1185">Reference proteome</keyword>
<dbReference type="Gene3D" id="3.60.15.10">
    <property type="entry name" value="Ribonuclease Z/Hydroxyacylglutathione hydrolase-like"/>
    <property type="match status" value="1"/>
</dbReference>
<dbReference type="SUPFAM" id="SSF56281">
    <property type="entry name" value="Metallo-hydrolase/oxidoreductase"/>
    <property type="match status" value="1"/>
</dbReference>
<dbReference type="InterPro" id="IPR050114">
    <property type="entry name" value="UPF0173_UPF0282_UlaG_hydrolase"/>
</dbReference>
<evidence type="ECO:0000313" key="2">
    <source>
        <dbReference type="EMBL" id="CCH51858.1"/>
    </source>
</evidence>